<accession>A0A7G1I0Q0</accession>
<evidence type="ECO:0000256" key="2">
    <source>
        <dbReference type="ARBA" id="ARBA00022448"/>
    </source>
</evidence>
<comment type="similarity">
    <text evidence="1">Belongs to the bacterial solute-binding protein 9 family.</text>
</comment>
<sequence length="290" mass="33226">MKLFHYLSIIVFMVGVLLTSCVGNVPQKRIVTVTVLPQKYFAEKIAGDKFEINCVVPNGSNPEAYDPSPSHLVYVGKSEAYFKIGHIGFEVAWLDKLLNNNPDMKLYDTSVGVKLLSGTHGHDDPEHVHSETFDPHIWSSPKQARIIARNMYNAFVELDPDNRKYYKKNYDLLLLEINRVDSVLTKKLEKVKGETFIIYHPSLSYLAHDYGLRQLSVEYNGKAPSAYYMKQVVDTARENDVKVIFIQKEFDVKQAETLAEELQCRVAQINPLNYNWSEELENIAYALTQE</sequence>
<proteinExistence type="inferred from homology"/>
<dbReference type="Gene3D" id="3.40.50.1980">
    <property type="entry name" value="Nitrogenase molybdenum iron protein domain"/>
    <property type="match status" value="2"/>
</dbReference>
<dbReference type="GO" id="GO:0007155">
    <property type="term" value="P:cell adhesion"/>
    <property type="evidence" value="ECO:0007669"/>
    <property type="project" value="InterPro"/>
</dbReference>
<dbReference type="PANTHER" id="PTHR42953:SF3">
    <property type="entry name" value="HIGH-AFFINITY ZINC UPTAKE SYSTEM PROTEIN ZNUA"/>
    <property type="match status" value="1"/>
</dbReference>
<dbReference type="EMBL" id="AP023322">
    <property type="protein sequence ID" value="BCI64251.1"/>
    <property type="molecule type" value="Genomic_DNA"/>
</dbReference>
<dbReference type="InterPro" id="IPR006129">
    <property type="entry name" value="AdhesinB"/>
</dbReference>
<gene>
    <name evidence="4" type="ORF">Cop2CBH44_26040</name>
</gene>
<dbReference type="PANTHER" id="PTHR42953">
    <property type="entry name" value="HIGH-AFFINITY ZINC UPTAKE SYSTEM PROTEIN ZNUA-RELATED"/>
    <property type="match status" value="1"/>
</dbReference>
<evidence type="ECO:0000313" key="5">
    <source>
        <dbReference type="Proteomes" id="UP000594042"/>
    </source>
</evidence>
<dbReference type="AlphaFoldDB" id="A0A7G1I0Q0"/>
<dbReference type="GO" id="GO:0046872">
    <property type="term" value="F:metal ion binding"/>
    <property type="evidence" value="ECO:0007669"/>
    <property type="project" value="InterPro"/>
</dbReference>
<evidence type="ECO:0000256" key="3">
    <source>
        <dbReference type="ARBA" id="ARBA00022729"/>
    </source>
</evidence>
<organism evidence="4 5">
    <name type="scientific">Coprobacter secundus subsp. similis</name>
    <dbReference type="NCBI Taxonomy" id="2751153"/>
    <lineage>
        <taxon>Bacteria</taxon>
        <taxon>Pseudomonadati</taxon>
        <taxon>Bacteroidota</taxon>
        <taxon>Bacteroidia</taxon>
        <taxon>Bacteroidales</taxon>
        <taxon>Barnesiellaceae</taxon>
        <taxon>Coprobacter</taxon>
    </lineage>
</organism>
<keyword evidence="2" id="KW-0813">Transport</keyword>
<keyword evidence="5" id="KW-1185">Reference proteome</keyword>
<dbReference type="RefSeq" id="WP_200754969.1">
    <property type="nucleotide sequence ID" value="NZ_AP023322.1"/>
</dbReference>
<dbReference type="GO" id="GO:0030001">
    <property type="term" value="P:metal ion transport"/>
    <property type="evidence" value="ECO:0007669"/>
    <property type="project" value="InterPro"/>
</dbReference>
<name>A0A7G1I0Q0_9BACT</name>
<dbReference type="Proteomes" id="UP000594042">
    <property type="component" value="Chromosome"/>
</dbReference>
<keyword evidence="3" id="KW-0732">Signal</keyword>
<evidence type="ECO:0000256" key="1">
    <source>
        <dbReference type="ARBA" id="ARBA00011028"/>
    </source>
</evidence>
<dbReference type="InterPro" id="IPR006127">
    <property type="entry name" value="ZnuA-like"/>
</dbReference>
<dbReference type="InterPro" id="IPR050492">
    <property type="entry name" value="Bact_metal-bind_prot9"/>
</dbReference>
<protein>
    <submittedName>
        <fullName evidence="4">Zinc ABC transporter substrate-binding protein</fullName>
    </submittedName>
</protein>
<reference evidence="5" key="1">
    <citation type="submission" date="2020-07" db="EMBL/GenBank/DDBJ databases">
        <title>Complete genome sequencing of Coprobacter sp. strain 2CBH44.</title>
        <authorList>
            <person name="Sakamoto M."/>
            <person name="Murakami T."/>
            <person name="Mori H."/>
        </authorList>
    </citation>
    <scope>NUCLEOTIDE SEQUENCE [LARGE SCALE GENOMIC DNA]</scope>
    <source>
        <strain evidence="5">2CBH44</strain>
    </source>
</reference>
<evidence type="ECO:0000313" key="4">
    <source>
        <dbReference type="EMBL" id="BCI64251.1"/>
    </source>
</evidence>
<dbReference type="KEGG" id="copr:Cop2CBH44_26040"/>
<dbReference type="PRINTS" id="PR00691">
    <property type="entry name" value="ADHESINB"/>
</dbReference>
<dbReference type="SUPFAM" id="SSF53807">
    <property type="entry name" value="Helical backbone' metal receptor"/>
    <property type="match status" value="1"/>
</dbReference>
<dbReference type="Pfam" id="PF01297">
    <property type="entry name" value="ZnuA"/>
    <property type="match status" value="1"/>
</dbReference>
<dbReference type="PROSITE" id="PS51257">
    <property type="entry name" value="PROKAR_LIPOPROTEIN"/>
    <property type="match status" value="1"/>
</dbReference>